<dbReference type="Proteomes" id="UP000663801">
    <property type="component" value="Unassembled WGS sequence"/>
</dbReference>
<accession>A0A938YNC5</accession>
<evidence type="ECO:0000256" key="2">
    <source>
        <dbReference type="ARBA" id="ARBA00023125"/>
    </source>
</evidence>
<evidence type="ECO:0000256" key="5">
    <source>
        <dbReference type="SAM" id="MobiDB-lite"/>
    </source>
</evidence>
<gene>
    <name evidence="7" type="ORF">JL107_14790</name>
</gene>
<dbReference type="PANTHER" id="PTHR47506">
    <property type="entry name" value="TRANSCRIPTIONAL REGULATORY PROTEIN"/>
    <property type="match status" value="1"/>
</dbReference>
<dbReference type="RefSeq" id="WP_205257830.1">
    <property type="nucleotide sequence ID" value="NZ_BAAAPV010000005.1"/>
</dbReference>
<proteinExistence type="predicted"/>
<dbReference type="GO" id="GO:0003677">
    <property type="term" value="F:DNA binding"/>
    <property type="evidence" value="ECO:0007669"/>
    <property type="project" value="UniProtKB-UniRule"/>
</dbReference>
<dbReference type="Pfam" id="PF00440">
    <property type="entry name" value="TetR_N"/>
    <property type="match status" value="1"/>
</dbReference>
<dbReference type="PROSITE" id="PS50977">
    <property type="entry name" value="HTH_TETR_2"/>
    <property type="match status" value="1"/>
</dbReference>
<feature type="region of interest" description="Disordered" evidence="5">
    <location>
        <begin position="64"/>
        <end position="83"/>
    </location>
</feature>
<feature type="domain" description="HTH tetR-type" evidence="6">
    <location>
        <begin position="6"/>
        <end position="66"/>
    </location>
</feature>
<dbReference type="EMBL" id="JAERWL010000012">
    <property type="protein sequence ID" value="MBM9477716.1"/>
    <property type="molecule type" value="Genomic_DNA"/>
</dbReference>
<evidence type="ECO:0000259" key="6">
    <source>
        <dbReference type="PROSITE" id="PS50977"/>
    </source>
</evidence>
<evidence type="ECO:0000256" key="4">
    <source>
        <dbReference type="PROSITE-ProRule" id="PRU00335"/>
    </source>
</evidence>
<keyword evidence="8" id="KW-1185">Reference proteome</keyword>
<evidence type="ECO:0000313" key="7">
    <source>
        <dbReference type="EMBL" id="MBM9477716.1"/>
    </source>
</evidence>
<evidence type="ECO:0000256" key="1">
    <source>
        <dbReference type="ARBA" id="ARBA00023015"/>
    </source>
</evidence>
<dbReference type="InterPro" id="IPR001647">
    <property type="entry name" value="HTH_TetR"/>
</dbReference>
<dbReference type="InterPro" id="IPR009057">
    <property type="entry name" value="Homeodomain-like_sf"/>
</dbReference>
<reference evidence="7" key="1">
    <citation type="submission" date="2021-01" db="EMBL/GenBank/DDBJ databases">
        <title>KCTC 19127 draft genome.</title>
        <authorList>
            <person name="An D."/>
        </authorList>
    </citation>
    <scope>NUCLEOTIDE SEQUENCE</scope>
    <source>
        <strain evidence="7">KCTC 19127</strain>
    </source>
</reference>
<keyword evidence="3" id="KW-0804">Transcription</keyword>
<protein>
    <submittedName>
        <fullName evidence="7">Helix-turn-helix transcriptional regulator</fullName>
    </submittedName>
</protein>
<name>A0A938YNC5_9ACTN</name>
<organism evidence="7 8">
    <name type="scientific">Nakamurella flavida</name>
    <dbReference type="NCBI Taxonomy" id="363630"/>
    <lineage>
        <taxon>Bacteria</taxon>
        <taxon>Bacillati</taxon>
        <taxon>Actinomycetota</taxon>
        <taxon>Actinomycetes</taxon>
        <taxon>Nakamurellales</taxon>
        <taxon>Nakamurellaceae</taxon>
        <taxon>Nakamurella</taxon>
    </lineage>
</organism>
<evidence type="ECO:0000256" key="3">
    <source>
        <dbReference type="ARBA" id="ARBA00023163"/>
    </source>
</evidence>
<comment type="caution">
    <text evidence="7">The sequence shown here is derived from an EMBL/GenBank/DDBJ whole genome shotgun (WGS) entry which is preliminary data.</text>
</comment>
<dbReference type="Gene3D" id="1.10.10.60">
    <property type="entry name" value="Homeodomain-like"/>
    <property type="match status" value="1"/>
</dbReference>
<dbReference type="AlphaFoldDB" id="A0A938YNC5"/>
<sequence>MGRTRSFDEAEVLGRAAKSFLATGFEGTSLDDLVRSTGLHRGSLYQAFGSKRGLFVAALRARSVPAEPGDPGREEPGPGRGEPAVLDLLLVATLELAPRDTEVRSIVGEWLADRPDAAVVLGTRLLDRAGLGAATPAPAPVIAT</sequence>
<keyword evidence="2 4" id="KW-0238">DNA-binding</keyword>
<feature type="DNA-binding region" description="H-T-H motif" evidence="4">
    <location>
        <begin position="29"/>
        <end position="48"/>
    </location>
</feature>
<dbReference type="InterPro" id="IPR023772">
    <property type="entry name" value="DNA-bd_HTH_TetR-type_CS"/>
</dbReference>
<dbReference type="PANTHER" id="PTHR47506:SF1">
    <property type="entry name" value="HTH-TYPE TRANSCRIPTIONAL REGULATOR YJDC"/>
    <property type="match status" value="1"/>
</dbReference>
<evidence type="ECO:0000313" key="8">
    <source>
        <dbReference type="Proteomes" id="UP000663801"/>
    </source>
</evidence>
<dbReference type="PROSITE" id="PS01081">
    <property type="entry name" value="HTH_TETR_1"/>
    <property type="match status" value="1"/>
</dbReference>
<dbReference type="SUPFAM" id="SSF46689">
    <property type="entry name" value="Homeodomain-like"/>
    <property type="match status" value="1"/>
</dbReference>
<keyword evidence="1" id="KW-0805">Transcription regulation</keyword>